<dbReference type="EMBL" id="CP046566">
    <property type="protein sequence ID" value="QGW29415.1"/>
    <property type="molecule type" value="Genomic_DNA"/>
</dbReference>
<keyword evidence="1" id="KW-0472">Membrane</keyword>
<gene>
    <name evidence="2" type="ORF">GLV81_16025</name>
</gene>
<evidence type="ECO:0000313" key="3">
    <source>
        <dbReference type="Proteomes" id="UP000426027"/>
    </source>
</evidence>
<keyword evidence="3" id="KW-1185">Reference proteome</keyword>
<organism evidence="2 3">
    <name type="scientific">Phnomibacter ginsenosidimutans</name>
    <dbReference type="NCBI Taxonomy" id="2676868"/>
    <lineage>
        <taxon>Bacteria</taxon>
        <taxon>Pseudomonadati</taxon>
        <taxon>Bacteroidota</taxon>
        <taxon>Chitinophagia</taxon>
        <taxon>Chitinophagales</taxon>
        <taxon>Chitinophagaceae</taxon>
        <taxon>Phnomibacter</taxon>
    </lineage>
</organism>
<reference evidence="2 3" key="1">
    <citation type="submission" date="2019-11" db="EMBL/GenBank/DDBJ databases">
        <authorList>
            <person name="Im W.T."/>
        </authorList>
    </citation>
    <scope>NUCLEOTIDE SEQUENCE [LARGE SCALE GENOMIC DNA]</scope>
    <source>
        <strain evidence="2 3">SB-02</strain>
    </source>
</reference>
<dbReference type="KEGG" id="fls:GLV81_16025"/>
<proteinExistence type="predicted"/>
<dbReference type="InterPro" id="IPR007352">
    <property type="entry name" value="DUF420"/>
</dbReference>
<feature type="transmembrane region" description="Helical" evidence="1">
    <location>
        <begin position="46"/>
        <end position="68"/>
    </location>
</feature>
<keyword evidence="1" id="KW-0812">Transmembrane</keyword>
<feature type="transmembrane region" description="Helical" evidence="1">
    <location>
        <begin position="129"/>
        <end position="153"/>
    </location>
</feature>
<accession>A0A6I6GLP8</accession>
<feature type="transmembrane region" description="Helical" evidence="1">
    <location>
        <begin position="15"/>
        <end position="34"/>
    </location>
</feature>
<keyword evidence="1" id="KW-1133">Transmembrane helix</keyword>
<feature type="transmembrane region" description="Helical" evidence="1">
    <location>
        <begin position="174"/>
        <end position="193"/>
    </location>
</feature>
<dbReference type="Pfam" id="PF04238">
    <property type="entry name" value="DUF420"/>
    <property type="match status" value="1"/>
</dbReference>
<dbReference type="AlphaFoldDB" id="A0A6I6GLP8"/>
<dbReference type="RefSeq" id="WP_157479767.1">
    <property type="nucleotide sequence ID" value="NZ_CP046566.1"/>
</dbReference>
<sequence length="195" mass="21454">MLGATFKKNDKQARLLIGVFSFVVFAAVVLLSRIKVEVDLGFDVHIFAQINAVINSLIALLLVAALVVVKQGKYALHKKLMMGALVLSVLFLVSYIAHHLLAGDTRYGDANLDGTVDAAEIAAVGSMRYVYLIILLTHIFLAAIILPFILFTAYRGLTAEYPAHKKLAKITWPLWLYVAITGPVVYLMISPYYTA</sequence>
<dbReference type="PANTHER" id="PTHR37692:SF1">
    <property type="entry name" value="DUF420 DOMAIN-CONTAINING PROTEIN"/>
    <property type="match status" value="1"/>
</dbReference>
<protein>
    <submittedName>
        <fullName evidence="2">DUF420 domain-containing protein</fullName>
    </submittedName>
</protein>
<name>A0A6I6GLP8_9BACT</name>
<evidence type="ECO:0000313" key="2">
    <source>
        <dbReference type="EMBL" id="QGW29415.1"/>
    </source>
</evidence>
<dbReference type="Proteomes" id="UP000426027">
    <property type="component" value="Chromosome"/>
</dbReference>
<dbReference type="PANTHER" id="PTHR37692">
    <property type="entry name" value="HYPOTHETICAL MEMBRANE SPANNING PROTEIN"/>
    <property type="match status" value="1"/>
</dbReference>
<feature type="transmembrane region" description="Helical" evidence="1">
    <location>
        <begin position="80"/>
        <end position="101"/>
    </location>
</feature>
<evidence type="ECO:0000256" key="1">
    <source>
        <dbReference type="SAM" id="Phobius"/>
    </source>
</evidence>